<evidence type="ECO:0000313" key="2">
    <source>
        <dbReference type="Proteomes" id="UP001179858"/>
    </source>
</evidence>
<reference evidence="1" key="1">
    <citation type="submission" date="2023-04" db="EMBL/GenBank/DDBJ databases">
        <title>Novel strain of Lactilactobacillus sakei and use thereof.</title>
        <authorList>
            <person name="Kim S.Y."/>
        </authorList>
    </citation>
    <scope>NUCLEOTIDE SEQUENCE</scope>
    <source>
        <strain evidence="1">HUP1</strain>
    </source>
</reference>
<dbReference type="RefSeq" id="WP_280102912.1">
    <property type="nucleotide sequence ID" value="NZ_CP122959.1"/>
</dbReference>
<dbReference type="EMBL" id="CP122959">
    <property type="protein sequence ID" value="WGI19240.1"/>
    <property type="molecule type" value="Genomic_DNA"/>
</dbReference>
<dbReference type="Pfam" id="PF07799">
    <property type="entry name" value="DUF1643"/>
    <property type="match status" value="1"/>
</dbReference>
<name>A0AAF0GMU2_LATSK</name>
<protein>
    <submittedName>
        <fullName evidence="1">DUF1643 domain-containing protein</fullName>
    </submittedName>
</protein>
<dbReference type="Proteomes" id="UP001179858">
    <property type="component" value="Chromosome"/>
</dbReference>
<dbReference type="InterPro" id="IPR012441">
    <property type="entry name" value="DUF1643"/>
</dbReference>
<organism evidence="1 2">
    <name type="scientific">Latilactobacillus sakei</name>
    <name type="common">Lactobacillus sakei</name>
    <dbReference type="NCBI Taxonomy" id="1599"/>
    <lineage>
        <taxon>Bacteria</taxon>
        <taxon>Bacillati</taxon>
        <taxon>Bacillota</taxon>
        <taxon>Bacilli</taxon>
        <taxon>Lactobacillales</taxon>
        <taxon>Lactobacillaceae</taxon>
        <taxon>Latilactobacillus</taxon>
    </lineage>
</organism>
<evidence type="ECO:0000313" key="1">
    <source>
        <dbReference type="EMBL" id="WGI19240.1"/>
    </source>
</evidence>
<gene>
    <name evidence="1" type="ORF">QBD03_00400</name>
</gene>
<sequence length="165" mass="18510">MKQAEQTTMLIESKFSADGQNRYMVKRVWDAKKRQVMVISNYPTSANGIQSDLTMMKITNNLYELGYGGFVLCNVFSSLKGAGGDPKREETALGVIRLEAAHLDEVILATGTFTKKNKRAEKRLQRLLVVLDNKTVKLLVDGHGNLSHPLKPIMKNKWSLVESEL</sequence>
<proteinExistence type="predicted"/>
<dbReference type="AlphaFoldDB" id="A0AAF0GMU2"/>
<accession>A0AAF0GMU2</accession>